<comment type="similarity">
    <text evidence="1">Belongs to the recoverin family.</text>
</comment>
<dbReference type="PANTHER" id="PTHR23055">
    <property type="entry name" value="CALCIUM BINDING PROTEINS"/>
    <property type="match status" value="1"/>
</dbReference>
<accession>A0A814DNE0</accession>
<dbReference type="PRINTS" id="PR00450">
    <property type="entry name" value="RECOVERIN"/>
</dbReference>
<evidence type="ECO:0000256" key="2">
    <source>
        <dbReference type="ARBA" id="ARBA00022707"/>
    </source>
</evidence>
<dbReference type="PROSITE" id="PS00018">
    <property type="entry name" value="EF_HAND_1"/>
    <property type="match status" value="1"/>
</dbReference>
<evidence type="ECO:0000256" key="4">
    <source>
        <dbReference type="ARBA" id="ARBA00022737"/>
    </source>
</evidence>
<reference evidence="8" key="1">
    <citation type="submission" date="2021-02" db="EMBL/GenBank/DDBJ databases">
        <authorList>
            <person name="Nowell W R."/>
        </authorList>
    </citation>
    <scope>NUCLEOTIDE SEQUENCE</scope>
</reference>
<keyword evidence="10" id="KW-1185">Reference proteome</keyword>
<dbReference type="Proteomes" id="UP000681722">
    <property type="component" value="Unassembled WGS sequence"/>
</dbReference>
<keyword evidence="4" id="KW-0677">Repeat</keyword>
<dbReference type="SUPFAM" id="SSF47473">
    <property type="entry name" value="EF-hand"/>
    <property type="match status" value="1"/>
</dbReference>
<name>A0A814DNE0_9BILA</name>
<dbReference type="InterPro" id="IPR002048">
    <property type="entry name" value="EF_hand_dom"/>
</dbReference>
<dbReference type="EMBL" id="CAJNOQ010002434">
    <property type="protein sequence ID" value="CAF0958118.1"/>
    <property type="molecule type" value="Genomic_DNA"/>
</dbReference>
<evidence type="ECO:0000256" key="6">
    <source>
        <dbReference type="ARBA" id="ARBA00023288"/>
    </source>
</evidence>
<proteinExistence type="inferred from homology"/>
<dbReference type="PANTHER" id="PTHR23055:SF178">
    <property type="entry name" value="NEUROCALCIN HOMOLOG"/>
    <property type="match status" value="1"/>
</dbReference>
<dbReference type="OrthoDB" id="191686at2759"/>
<evidence type="ECO:0000256" key="3">
    <source>
        <dbReference type="ARBA" id="ARBA00022723"/>
    </source>
</evidence>
<comment type="caution">
    <text evidence="8">The sequence shown here is derived from an EMBL/GenBank/DDBJ whole genome shotgun (WGS) entry which is preliminary data.</text>
</comment>
<dbReference type="PROSITE" id="PS50222">
    <property type="entry name" value="EF_HAND_2"/>
    <property type="match status" value="1"/>
</dbReference>
<organism evidence="8 10">
    <name type="scientific">Didymodactylos carnosus</name>
    <dbReference type="NCBI Taxonomy" id="1234261"/>
    <lineage>
        <taxon>Eukaryota</taxon>
        <taxon>Metazoa</taxon>
        <taxon>Spiralia</taxon>
        <taxon>Gnathifera</taxon>
        <taxon>Rotifera</taxon>
        <taxon>Eurotatoria</taxon>
        <taxon>Bdelloidea</taxon>
        <taxon>Philodinida</taxon>
        <taxon>Philodinidae</taxon>
        <taxon>Didymodactylos</taxon>
    </lineage>
</organism>
<dbReference type="AlphaFoldDB" id="A0A814DNE0"/>
<protein>
    <recommendedName>
        <fullName evidence="7">EF-hand domain-containing protein</fullName>
    </recommendedName>
</protein>
<evidence type="ECO:0000259" key="7">
    <source>
        <dbReference type="PROSITE" id="PS50222"/>
    </source>
</evidence>
<gene>
    <name evidence="8" type="ORF">GPM918_LOCUS11609</name>
    <name evidence="9" type="ORF">SRO942_LOCUS11610</name>
</gene>
<feature type="domain" description="EF-hand" evidence="7">
    <location>
        <begin position="102"/>
        <end position="137"/>
    </location>
</feature>
<evidence type="ECO:0000256" key="1">
    <source>
        <dbReference type="ARBA" id="ARBA00006049"/>
    </source>
</evidence>
<sequence>MGNTSGTYDSLIDETKEQLMQKTGMSSHDLEVWYKEILVSKLSKDQMVSIYKDLSDLDSTRIENCIGTLTNVFDEDHSGTNKFLLSDINEFMRGFILTTKGNLRSKIDYTFRLYDSNADGEISGDEIHKMADAILRILGADEKDEGSKAIISQFLNQFTGGENGIIKKEDFIQTVLRDDGLLMLISPFYGS</sequence>
<keyword evidence="5" id="KW-0106">Calcium</keyword>
<evidence type="ECO:0000313" key="10">
    <source>
        <dbReference type="Proteomes" id="UP000663829"/>
    </source>
</evidence>
<dbReference type="InterPro" id="IPR011992">
    <property type="entry name" value="EF-hand-dom_pair"/>
</dbReference>
<keyword evidence="3" id="KW-0479">Metal-binding</keyword>
<dbReference type="InterPro" id="IPR028846">
    <property type="entry name" value="Recoverin"/>
</dbReference>
<evidence type="ECO:0000256" key="5">
    <source>
        <dbReference type="ARBA" id="ARBA00022837"/>
    </source>
</evidence>
<keyword evidence="2" id="KW-0519">Myristate</keyword>
<dbReference type="InterPro" id="IPR018247">
    <property type="entry name" value="EF_Hand_1_Ca_BS"/>
</dbReference>
<dbReference type="Proteomes" id="UP000663829">
    <property type="component" value="Unassembled WGS sequence"/>
</dbReference>
<keyword evidence="6" id="KW-0449">Lipoprotein</keyword>
<dbReference type="GO" id="GO:0005509">
    <property type="term" value="F:calcium ion binding"/>
    <property type="evidence" value="ECO:0007669"/>
    <property type="project" value="InterPro"/>
</dbReference>
<evidence type="ECO:0000313" key="9">
    <source>
        <dbReference type="EMBL" id="CAF3733006.1"/>
    </source>
</evidence>
<dbReference type="Gene3D" id="1.10.238.10">
    <property type="entry name" value="EF-hand"/>
    <property type="match status" value="1"/>
</dbReference>
<dbReference type="EMBL" id="CAJOBC010002434">
    <property type="protein sequence ID" value="CAF3733006.1"/>
    <property type="molecule type" value="Genomic_DNA"/>
</dbReference>
<evidence type="ECO:0000313" key="8">
    <source>
        <dbReference type="EMBL" id="CAF0958118.1"/>
    </source>
</evidence>